<accession>A7KCA1</accession>
<feature type="domain" description="Dicistrovirus capsid-polyprotein C-terminal" evidence="4">
    <location>
        <begin position="743"/>
        <end position="979"/>
    </location>
</feature>
<dbReference type="RefSeq" id="YP_001429582.1">
    <property type="nucleotide sequence ID" value="NC_009757.1"/>
</dbReference>
<evidence type="ECO:0000256" key="3">
    <source>
        <dbReference type="SAM" id="MobiDB-lite"/>
    </source>
</evidence>
<dbReference type="CDD" id="cd00205">
    <property type="entry name" value="rhv_like"/>
    <property type="match status" value="1"/>
</dbReference>
<keyword evidence="7" id="KW-1185">Reference proteome</keyword>
<dbReference type="Proteomes" id="UP000296449">
    <property type="component" value="Segment"/>
</dbReference>
<dbReference type="InterPro" id="IPR033703">
    <property type="entry name" value="Rhv-like"/>
</dbReference>
<dbReference type="Pfam" id="PF08762">
    <property type="entry name" value="CRPV_capsid"/>
    <property type="match status" value="1"/>
</dbReference>
<dbReference type="InterPro" id="IPR024343">
    <property type="entry name" value="VP4_dicistrovir"/>
</dbReference>
<dbReference type="Pfam" id="PF11492">
    <property type="entry name" value="Dicistro_VP4"/>
    <property type="match status" value="1"/>
</dbReference>
<evidence type="ECO:0000313" key="7">
    <source>
        <dbReference type="Proteomes" id="UP000296449"/>
    </source>
</evidence>
<keyword evidence="2" id="KW-0946">Virion</keyword>
<evidence type="ECO:0000256" key="1">
    <source>
        <dbReference type="ARBA" id="ARBA00004328"/>
    </source>
</evidence>
<dbReference type="GO" id="GO:0044423">
    <property type="term" value="C:virion component"/>
    <property type="evidence" value="ECO:0007669"/>
    <property type="project" value="UniProtKB-KW"/>
</dbReference>
<comment type="subcellular location">
    <subcellularLocation>
        <location evidence="1">Virion</location>
    </subcellularLocation>
</comment>
<sequence length="984" mass="109194">MLAFPPWNTRVYGRPRQPIRFHAGHALSDACTLSSYKLLTTNYNNNSEGDTGFSVSKVDRESAAQNVHFVDGDTPWSYDIKANADETTKLAAFTDAELGDFLSRPIKIKEYQWTPGVALSAPRFNPWREFFNNSDVLDKINRYRNLRCNLRMKVLVNGNSFYYGRALLTYNPYIQNDEVTVNRTFIEEDLIQASQKPHLLLDPTTSQGGEMLLPFIWPENYLNITVAGWNANMGEVDIHDFDVLQHANGGTDPISITIFCWAENLTLAIPTTAQVSNDVIAGFLPQSEVAPPPRKMADPGHLDSIPEHNLPSPLVRRYPVDVHGHLKPPMYTNLSSTSPYEPQGFVDDSELDEFGFPKSYDQQAGKGKKKAVMKANNTTSSDEFTQDGLISKPASAIAKVADALSMIPVLAPYAKATSMVSTRVGDIARIFGYSRPQVLEDTRSYVPRYLGNLSNADAPEPLVKLSLDSKNELSIDTRLMGLGGEDELTVNSICQRWSYFRQFDWPETAVTDTMLTSMIVSPIYGRSVIAPPINEIHSTALAFGASPFDAWQGSIKFRFNVVCSEYHRGRIRIVYNPATSPFGAIPFNQTYSTIVDISENRDFEYEVKWADVRAWATNVGISRIPSTIISDDVIPVLCGGAADNGSLSVYVVNELATPSTTAADVKIQVWVAAGDDFALAVPTTKNLSTLSVFKQQSEVAPYAPQSEVAPDASLANTEDKSNSPTCTEEVASFAPGGNIPEDNQYLVYQGERIVSFREMLRRYHYFNSYWPAETGTSTQMRIVRFNLHDFPYYRGWEPGGEDAGFNASASSSDYNFCTETLLNYLTPAFACRRGGLRHKYSLAQLGSAVRAVKMSVSRNNLNGSVNLSSAHRIDAALEGDRRRRIQETERSSLGGSHATMANVNPVLEFETPYYTGGQRFESARRIGRYSTFLPSAHDVSVDIPQNLAGSDYRIDRYISVAEDFQLGMFTGAPIMYSYTNPIAA</sequence>
<feature type="domain" description="Capsid protein VP4 dicistrovirus" evidence="5">
    <location>
        <begin position="383"/>
        <end position="433"/>
    </location>
</feature>
<dbReference type="GeneID" id="10973907"/>
<evidence type="ECO:0000313" key="6">
    <source>
        <dbReference type="EMBL" id="ABQ50600.1"/>
    </source>
</evidence>
<dbReference type="KEGG" id="vg:10973907"/>
<dbReference type="SUPFAM" id="SSF88633">
    <property type="entry name" value="Positive stranded ssRNA viruses"/>
    <property type="match status" value="3"/>
</dbReference>
<dbReference type="OrthoDB" id="3185at10239"/>
<dbReference type="Gene3D" id="2.60.120.20">
    <property type="match status" value="3"/>
</dbReference>
<evidence type="ECO:0000259" key="5">
    <source>
        <dbReference type="Pfam" id="PF11492"/>
    </source>
</evidence>
<protein>
    <recommendedName>
        <fullName evidence="8">Structural polyprotein</fullName>
    </recommendedName>
</protein>
<organism evidence="6 7">
    <name type="scientific">Marine RNA virus JP-A</name>
    <dbReference type="NCBI Taxonomy" id="439015"/>
    <lineage>
        <taxon>Viruses</taxon>
        <taxon>Riboviria</taxon>
        <taxon>Orthornavirae</taxon>
        <taxon>Pisuviricota</taxon>
        <taxon>Pisoniviricetes</taxon>
        <taxon>Picornavirales</taxon>
        <taxon>Marnaviridae</taxon>
        <taxon>Sogarnavirus</taxon>
        <taxon>Sogarnavirus culleyi</taxon>
        <taxon>Jericarnavirus A</taxon>
    </lineage>
</organism>
<proteinExistence type="predicted"/>
<dbReference type="InterPro" id="IPR014872">
    <property type="entry name" value="Dicistrovirus_capsid-polyPr_C"/>
</dbReference>
<evidence type="ECO:0008006" key="8">
    <source>
        <dbReference type="Google" id="ProtNLM"/>
    </source>
</evidence>
<evidence type="ECO:0000256" key="2">
    <source>
        <dbReference type="ARBA" id="ARBA00022844"/>
    </source>
</evidence>
<evidence type="ECO:0000259" key="4">
    <source>
        <dbReference type="Pfam" id="PF08762"/>
    </source>
</evidence>
<feature type="region of interest" description="Disordered" evidence="3">
    <location>
        <begin position="704"/>
        <end position="734"/>
    </location>
</feature>
<name>A7KCA1_9VIRU</name>
<dbReference type="InterPro" id="IPR029053">
    <property type="entry name" value="Viral_coat"/>
</dbReference>
<reference evidence="6 7" key="1">
    <citation type="journal article" date="2007" name="Virol. J.">
        <title>The complete genomes of three viruses assembled from shotgun libraries of marine RNA virus communities.</title>
        <authorList>
            <person name="Culley A.I."/>
            <person name="Lang A.S."/>
            <person name="Suttle C.A."/>
        </authorList>
    </citation>
    <scope>NUCLEOTIDE SEQUENCE [LARGE SCALE GENOMIC DNA]</scope>
</reference>
<dbReference type="EMBL" id="EF198241">
    <property type="protein sequence ID" value="ABQ50600.1"/>
    <property type="molecule type" value="Genomic_RNA"/>
</dbReference>